<reference evidence="1 2" key="1">
    <citation type="submission" date="2019-03" db="EMBL/GenBank/DDBJ databases">
        <title>Genomic Encyclopedia of Type Strains, Phase IV (KMG-IV): sequencing the most valuable type-strain genomes for metagenomic binning, comparative biology and taxonomic classification.</title>
        <authorList>
            <person name="Goeker M."/>
        </authorList>
    </citation>
    <scope>NUCLEOTIDE SEQUENCE [LARGE SCALE GENOMIC DNA]</scope>
    <source>
        <strain evidence="1 2">DSM 46770</strain>
    </source>
</reference>
<evidence type="ECO:0000313" key="1">
    <source>
        <dbReference type="EMBL" id="TDQ53286.1"/>
    </source>
</evidence>
<comment type="caution">
    <text evidence="1">The sequence shown here is derived from an EMBL/GenBank/DDBJ whole genome shotgun (WGS) entry which is preliminary data.</text>
</comment>
<dbReference type="EMBL" id="SNYN01000004">
    <property type="protein sequence ID" value="TDQ53286.1"/>
    <property type="molecule type" value="Genomic_DNA"/>
</dbReference>
<name>A0A4R6V9T9_9ACTN</name>
<evidence type="ECO:0000313" key="2">
    <source>
        <dbReference type="Proteomes" id="UP000295281"/>
    </source>
</evidence>
<dbReference type="AlphaFoldDB" id="A0A4R6V9T9"/>
<gene>
    <name evidence="1" type="ORF">EV190_10475</name>
</gene>
<organism evidence="1 2">
    <name type="scientific">Actinorugispora endophytica</name>
    <dbReference type="NCBI Taxonomy" id="1605990"/>
    <lineage>
        <taxon>Bacteria</taxon>
        <taxon>Bacillati</taxon>
        <taxon>Actinomycetota</taxon>
        <taxon>Actinomycetes</taxon>
        <taxon>Streptosporangiales</taxon>
        <taxon>Nocardiopsidaceae</taxon>
        <taxon>Actinorugispora</taxon>
    </lineage>
</organism>
<dbReference type="RefSeq" id="WP_133740822.1">
    <property type="nucleotide sequence ID" value="NZ_SNYN01000004.1"/>
</dbReference>
<proteinExistence type="predicted"/>
<accession>A0A4R6V9T9</accession>
<keyword evidence="2" id="KW-1185">Reference proteome</keyword>
<sequence>MSDEDRGEVWRTPEGRLLDGHPGIRGLVETIPEFVEWRGALPVVEVDGERFWVARGDQLMEHDQVVVEWVRMHRPDLLEKGQGNGGEGNGT</sequence>
<dbReference type="Proteomes" id="UP000295281">
    <property type="component" value="Unassembled WGS sequence"/>
</dbReference>
<protein>
    <submittedName>
        <fullName evidence="1">Uncharacterized protein</fullName>
    </submittedName>
</protein>
<dbReference type="OrthoDB" id="5196503at2"/>